<dbReference type="Pfam" id="PF05362">
    <property type="entry name" value="Lon_C"/>
    <property type="match status" value="1"/>
</dbReference>
<dbReference type="PANTHER" id="PTHR43718">
    <property type="entry name" value="LON PROTEASE"/>
    <property type="match status" value="1"/>
</dbReference>
<dbReference type="InterPro" id="IPR027065">
    <property type="entry name" value="Lon_Prtase"/>
</dbReference>
<feature type="non-terminal residue" evidence="3">
    <location>
        <position position="1"/>
    </location>
</feature>
<sequence length="61" mass="6609">LPIGGLKEKALAAHRAGLTTIVIPHDNERDIDDIQDTVREKLTFVPVTTLDQVLDVAFGGN</sequence>
<reference evidence="3 4" key="1">
    <citation type="submission" date="2022-07" db="EMBL/GenBank/DDBJ databases">
        <title>Genomic and pangenome structural analysis of the polyextremophile Exiguobacterium.</title>
        <authorList>
            <person name="Shen L."/>
        </authorList>
    </citation>
    <scope>NUCLEOTIDE SEQUENCE [LARGE SCALE GENOMIC DNA]</scope>
    <source>
        <strain evidence="3 4">12_1</strain>
    </source>
</reference>
<dbReference type="InterPro" id="IPR008269">
    <property type="entry name" value="Lon_proteolytic"/>
</dbReference>
<evidence type="ECO:0000313" key="3">
    <source>
        <dbReference type="EMBL" id="MCT4796181.1"/>
    </source>
</evidence>
<accession>A0ABT2L0N9</accession>
<dbReference type="EMBL" id="JANIEK010000052">
    <property type="protein sequence ID" value="MCT4796181.1"/>
    <property type="molecule type" value="Genomic_DNA"/>
</dbReference>
<dbReference type="PANTHER" id="PTHR43718:SF2">
    <property type="entry name" value="LON PROTEASE HOMOLOG, MITOCHONDRIAL"/>
    <property type="match status" value="1"/>
</dbReference>
<evidence type="ECO:0000256" key="1">
    <source>
        <dbReference type="PROSITE-ProRule" id="PRU01122"/>
    </source>
</evidence>
<comment type="caution">
    <text evidence="3">The sequence shown here is derived from an EMBL/GenBank/DDBJ whole genome shotgun (WGS) entry which is preliminary data.</text>
</comment>
<dbReference type="PROSITE" id="PS51786">
    <property type="entry name" value="LON_PROTEOLYTIC"/>
    <property type="match status" value="1"/>
</dbReference>
<evidence type="ECO:0000313" key="4">
    <source>
        <dbReference type="Proteomes" id="UP001206821"/>
    </source>
</evidence>
<dbReference type="Gene3D" id="3.30.230.10">
    <property type="match status" value="1"/>
</dbReference>
<proteinExistence type="predicted"/>
<dbReference type="InterPro" id="IPR020568">
    <property type="entry name" value="Ribosomal_Su5_D2-typ_SF"/>
</dbReference>
<dbReference type="RefSeq" id="WP_260577669.1">
    <property type="nucleotide sequence ID" value="NZ_JANIEK010000052.1"/>
</dbReference>
<evidence type="ECO:0000259" key="2">
    <source>
        <dbReference type="PROSITE" id="PS51786"/>
    </source>
</evidence>
<protein>
    <recommendedName>
        <fullName evidence="2">Lon proteolytic domain-containing protein</fullName>
    </recommendedName>
</protein>
<keyword evidence="4" id="KW-1185">Reference proteome</keyword>
<dbReference type="Proteomes" id="UP001206821">
    <property type="component" value="Unassembled WGS sequence"/>
</dbReference>
<comment type="caution">
    <text evidence="1">Lacks conserved residue(s) required for the propagation of feature annotation.</text>
</comment>
<dbReference type="SUPFAM" id="SSF54211">
    <property type="entry name" value="Ribosomal protein S5 domain 2-like"/>
    <property type="match status" value="1"/>
</dbReference>
<dbReference type="InterPro" id="IPR014721">
    <property type="entry name" value="Ribsml_uS5_D2-typ_fold_subgr"/>
</dbReference>
<name>A0ABT2L0N9_9BACL</name>
<organism evidence="3 4">
    <name type="scientific">Exiguobacterium alkaliphilum</name>
    <dbReference type="NCBI Taxonomy" id="1428684"/>
    <lineage>
        <taxon>Bacteria</taxon>
        <taxon>Bacillati</taxon>
        <taxon>Bacillota</taxon>
        <taxon>Bacilli</taxon>
        <taxon>Bacillales</taxon>
        <taxon>Bacillales Family XII. Incertae Sedis</taxon>
        <taxon>Exiguobacterium</taxon>
    </lineage>
</organism>
<feature type="domain" description="Lon proteolytic" evidence="2">
    <location>
        <begin position="1"/>
        <end position="60"/>
    </location>
</feature>
<gene>
    <name evidence="3" type="ORF">NQG31_11540</name>
</gene>